<keyword evidence="3" id="KW-0810">Translation regulation</keyword>
<dbReference type="AlphaFoldDB" id="A0AAV2RQH6"/>
<dbReference type="Pfam" id="PF13428">
    <property type="entry name" value="TPR_14"/>
    <property type="match status" value="1"/>
</dbReference>
<sequence length="529" mass="58110">MPYQNHVKSQIISTVGYCKRVKNIYILQIDSYAWPECSDIENPRVSVRQLIYCLINNDIHVFVQTVFFSKEMTSGSDDRNESVGMGVCLLLVECHLGAGQAERALAVITHTEATYLPQPLPPTPSPKQQPSQHDNKSPEKSVSAGGGGSSSSSSSSISASAPTTNEEIHCSASQEKLRGKLQQLRVRSLLMMRALRVAKKELKTIVTQAVSAGNSLNVTLVSLKSQLEYLRGNHWKAIKVLNQCGAIPPPGLSVGPSLSIMYYNNLGLVHLSLGKPTLACLYLQKALQEVQREEDQGPPPSQEEPLSHRSLYQLGSNVKPELYYNLGITLLHMNKPDKAFDFLLEVLQVHPRNPRLWLRLAECCIQVHKNGMNEDSMHRTPLQGTVGVGIHRKICLSTSICDHNKKHGTEEATSDTAIPETTLEFARLCLRNCLALLPENISTAPLTDEQEASGVLPELYSCGPSSPMHGPGAISLRVSALTTSAYVALCVSDFPVALKHAEMLLAAHPKLPSIYKPFSHIFENVNLHH</sequence>
<dbReference type="InterPro" id="IPR039740">
    <property type="entry name" value="CNOT10"/>
</dbReference>
<dbReference type="GO" id="GO:0006402">
    <property type="term" value="P:mRNA catabolic process"/>
    <property type="evidence" value="ECO:0007669"/>
    <property type="project" value="TreeGrafter"/>
</dbReference>
<evidence type="ECO:0000256" key="2">
    <source>
        <dbReference type="PROSITE-ProRule" id="PRU00339"/>
    </source>
</evidence>
<feature type="non-terminal residue" evidence="5">
    <location>
        <position position="529"/>
    </location>
</feature>
<comment type="caution">
    <text evidence="5">The sequence shown here is derived from an EMBL/GenBank/DDBJ whole genome shotgun (WGS) entry which is preliminary data.</text>
</comment>
<organism evidence="5 6">
    <name type="scientific">Meganyctiphanes norvegica</name>
    <name type="common">Northern krill</name>
    <name type="synonym">Thysanopoda norvegica</name>
    <dbReference type="NCBI Taxonomy" id="48144"/>
    <lineage>
        <taxon>Eukaryota</taxon>
        <taxon>Metazoa</taxon>
        <taxon>Ecdysozoa</taxon>
        <taxon>Arthropoda</taxon>
        <taxon>Crustacea</taxon>
        <taxon>Multicrustacea</taxon>
        <taxon>Malacostraca</taxon>
        <taxon>Eumalacostraca</taxon>
        <taxon>Eucarida</taxon>
        <taxon>Euphausiacea</taxon>
        <taxon>Euphausiidae</taxon>
        <taxon>Meganyctiphanes</taxon>
    </lineage>
</organism>
<name>A0AAV2RQH6_MEGNR</name>
<dbReference type="PANTHER" id="PTHR12979">
    <property type="entry name" value="CCR4-NOT TRANSCRIPTION COMPLEX SUBUNIT 10"/>
    <property type="match status" value="1"/>
</dbReference>
<dbReference type="EMBL" id="CAXKWB010027905">
    <property type="protein sequence ID" value="CAL4132768.1"/>
    <property type="molecule type" value="Genomic_DNA"/>
</dbReference>
<dbReference type="PROSITE" id="PS50005">
    <property type="entry name" value="TPR"/>
    <property type="match status" value="1"/>
</dbReference>
<keyword evidence="2" id="KW-0802">TPR repeat</keyword>
<keyword evidence="3" id="KW-0804">Transcription</keyword>
<feature type="region of interest" description="Disordered" evidence="4">
    <location>
        <begin position="116"/>
        <end position="174"/>
    </location>
</feature>
<evidence type="ECO:0000313" key="5">
    <source>
        <dbReference type="EMBL" id="CAL4132768.1"/>
    </source>
</evidence>
<keyword evidence="3" id="KW-0805">Transcription regulation</keyword>
<dbReference type="GO" id="GO:0005634">
    <property type="term" value="C:nucleus"/>
    <property type="evidence" value="ECO:0007669"/>
    <property type="project" value="UniProtKB-SubCell"/>
</dbReference>
<dbReference type="Pfam" id="PF13181">
    <property type="entry name" value="TPR_8"/>
    <property type="match status" value="1"/>
</dbReference>
<dbReference type="GO" id="GO:0017148">
    <property type="term" value="P:negative regulation of translation"/>
    <property type="evidence" value="ECO:0007669"/>
    <property type="project" value="TreeGrafter"/>
</dbReference>
<keyword evidence="3" id="KW-0943">RNA-mediated gene silencing</keyword>
<dbReference type="Gene3D" id="1.25.40.10">
    <property type="entry name" value="Tetratricopeptide repeat domain"/>
    <property type="match status" value="1"/>
</dbReference>
<feature type="compositionally biased region" description="Pro residues" evidence="4">
    <location>
        <begin position="118"/>
        <end position="127"/>
    </location>
</feature>
<comment type="subcellular location">
    <subcellularLocation>
        <location evidence="3">Cytoplasm</location>
    </subcellularLocation>
    <subcellularLocation>
        <location evidence="3">Nucleus</location>
    </subcellularLocation>
</comment>
<dbReference type="SUPFAM" id="SSF48452">
    <property type="entry name" value="TPR-like"/>
    <property type="match status" value="1"/>
</dbReference>
<evidence type="ECO:0000256" key="4">
    <source>
        <dbReference type="SAM" id="MobiDB-lite"/>
    </source>
</evidence>
<dbReference type="GO" id="GO:0005737">
    <property type="term" value="C:cytoplasm"/>
    <property type="evidence" value="ECO:0007669"/>
    <property type="project" value="UniProtKB-SubCell"/>
</dbReference>
<evidence type="ECO:0000313" key="6">
    <source>
        <dbReference type="Proteomes" id="UP001497623"/>
    </source>
</evidence>
<dbReference type="GO" id="GO:0031047">
    <property type="term" value="P:regulatory ncRNA-mediated gene silencing"/>
    <property type="evidence" value="ECO:0007669"/>
    <property type="project" value="UniProtKB-UniRule"/>
</dbReference>
<dbReference type="GO" id="GO:0030014">
    <property type="term" value="C:CCR4-NOT complex"/>
    <property type="evidence" value="ECO:0007669"/>
    <property type="project" value="UniProtKB-UniRule"/>
</dbReference>
<accession>A0AAV2RQH6</accession>
<dbReference type="PANTHER" id="PTHR12979:SF5">
    <property type="entry name" value="CCR4-NOT TRANSCRIPTION COMPLEX SUBUNIT 10"/>
    <property type="match status" value="1"/>
</dbReference>
<gene>
    <name evidence="5" type="ORF">MNOR_LOCUS27060</name>
</gene>
<dbReference type="Proteomes" id="UP001497623">
    <property type="component" value="Unassembled WGS sequence"/>
</dbReference>
<protein>
    <recommendedName>
        <fullName evidence="3">CCR4-NOT transcription complex subunit 10</fullName>
    </recommendedName>
</protein>
<feature type="compositionally biased region" description="Low complexity" evidence="4">
    <location>
        <begin position="150"/>
        <end position="161"/>
    </location>
</feature>
<evidence type="ECO:0000256" key="1">
    <source>
        <dbReference type="ARBA" id="ARBA00010080"/>
    </source>
</evidence>
<feature type="repeat" description="TPR" evidence="2">
    <location>
        <begin position="320"/>
        <end position="353"/>
    </location>
</feature>
<dbReference type="SMART" id="SM00028">
    <property type="entry name" value="TPR"/>
    <property type="match status" value="2"/>
</dbReference>
<evidence type="ECO:0000256" key="3">
    <source>
        <dbReference type="RuleBase" id="RU367083"/>
    </source>
</evidence>
<proteinExistence type="inferred from homology"/>
<dbReference type="InterPro" id="IPR019734">
    <property type="entry name" value="TPR_rpt"/>
</dbReference>
<reference evidence="5 6" key="1">
    <citation type="submission" date="2024-05" db="EMBL/GenBank/DDBJ databases">
        <authorList>
            <person name="Wallberg A."/>
        </authorList>
    </citation>
    <scope>NUCLEOTIDE SEQUENCE [LARGE SCALE GENOMIC DNA]</scope>
</reference>
<comment type="similarity">
    <text evidence="1 3">Belongs to the CNOT10 family.</text>
</comment>
<comment type="function">
    <text evidence="3">Component of the CCR4-NOT complex which is one of the major cellular mRNA deadenylases and is linked to various cellular processes including bulk mRNA degradation, miRNA-mediated repression, translational repression during translational initiation and general transcription regulation.</text>
</comment>
<keyword evidence="3" id="KW-0539">Nucleus</keyword>
<keyword evidence="6" id="KW-1185">Reference proteome</keyword>
<keyword evidence="3" id="KW-0963">Cytoplasm</keyword>
<dbReference type="InterPro" id="IPR011990">
    <property type="entry name" value="TPR-like_helical_dom_sf"/>
</dbReference>